<dbReference type="AlphaFoldDB" id="A0A075AMG2"/>
<proteinExistence type="predicted"/>
<gene>
    <name evidence="1" type="ORF">O9G_006401</name>
</gene>
<reference evidence="1 2" key="1">
    <citation type="journal article" date="2013" name="Curr. Biol.">
        <title>Shared signatures of parasitism and phylogenomics unite Cryptomycota and microsporidia.</title>
        <authorList>
            <person name="James T.Y."/>
            <person name="Pelin A."/>
            <person name="Bonen L."/>
            <person name="Ahrendt S."/>
            <person name="Sain D."/>
            <person name="Corradi N."/>
            <person name="Stajich J.E."/>
        </authorList>
    </citation>
    <scope>NUCLEOTIDE SEQUENCE [LARGE SCALE GENOMIC DNA]</scope>
    <source>
        <strain evidence="1 2">CSF55</strain>
    </source>
</reference>
<evidence type="ECO:0000313" key="1">
    <source>
        <dbReference type="EMBL" id="EPZ30791.1"/>
    </source>
</evidence>
<name>A0A075AMG2_ROZAC</name>
<dbReference type="OrthoDB" id="19885at2759"/>
<protein>
    <submittedName>
        <fullName evidence="1">Uncharacterized protein</fullName>
    </submittedName>
</protein>
<organism evidence="1 2">
    <name type="scientific">Rozella allomycis (strain CSF55)</name>
    <dbReference type="NCBI Taxonomy" id="988480"/>
    <lineage>
        <taxon>Eukaryota</taxon>
        <taxon>Fungi</taxon>
        <taxon>Fungi incertae sedis</taxon>
        <taxon>Cryptomycota</taxon>
        <taxon>Cryptomycota incertae sedis</taxon>
        <taxon>Rozella</taxon>
    </lineage>
</organism>
<sequence>MGIEASFSWRLLYRVFIEGNGKKFSAWFRDYLPRNGRALTLRTALEVIRMKAVSLGVIGENDVFHMFLGVDEGIKVGREELLQDLIKAIGGIVASPVEHIRIYPMFAGTNFSVISIFNSIMTETLRLPMSFLSDAEMERSVESIPCGF</sequence>
<dbReference type="Proteomes" id="UP000030755">
    <property type="component" value="Unassembled WGS sequence"/>
</dbReference>
<dbReference type="EMBL" id="KE561377">
    <property type="protein sequence ID" value="EPZ30791.1"/>
    <property type="molecule type" value="Genomic_DNA"/>
</dbReference>
<evidence type="ECO:0000313" key="2">
    <source>
        <dbReference type="Proteomes" id="UP000030755"/>
    </source>
</evidence>
<feature type="non-terminal residue" evidence="1">
    <location>
        <position position="148"/>
    </location>
</feature>
<accession>A0A075AMG2</accession>
<dbReference type="HOGENOM" id="CLU_1759856_0_0_1"/>
<keyword evidence="2" id="KW-1185">Reference proteome</keyword>